<dbReference type="Proteomes" id="UP000000488">
    <property type="component" value="Chromosome"/>
</dbReference>
<sequence>MPPDNLWPSAVTWNVAGVTLVVSRVVSLNDTSMAVQGEAVTEDASGVADTTRGGVTSTMKPFDIFQPDVFPASSTARTQL</sequence>
<organism evidence="1 2">
    <name type="scientific">Myxococcus fulvus (strain ATCC BAA-855 / HW-1)</name>
    <dbReference type="NCBI Taxonomy" id="483219"/>
    <lineage>
        <taxon>Bacteria</taxon>
        <taxon>Pseudomonadati</taxon>
        <taxon>Myxococcota</taxon>
        <taxon>Myxococcia</taxon>
        <taxon>Myxococcales</taxon>
        <taxon>Cystobacterineae</taxon>
        <taxon>Myxococcaceae</taxon>
        <taxon>Myxococcus</taxon>
    </lineage>
</organism>
<dbReference type="HOGENOM" id="CLU_2586019_0_0_7"/>
<evidence type="ECO:0000313" key="1">
    <source>
        <dbReference type="EMBL" id="AEI68703.1"/>
    </source>
</evidence>
<dbReference type="KEGG" id="mfu:LILAB_34110"/>
<dbReference type="EMBL" id="CP002830">
    <property type="protein sequence ID" value="AEI68703.1"/>
    <property type="molecule type" value="Genomic_DNA"/>
</dbReference>
<protein>
    <submittedName>
        <fullName evidence="1">Uncharacterized protein</fullName>
    </submittedName>
</protein>
<name>F8CGG8_MYXFH</name>
<proteinExistence type="predicted"/>
<evidence type="ECO:0000313" key="2">
    <source>
        <dbReference type="Proteomes" id="UP000000488"/>
    </source>
</evidence>
<dbReference type="AlphaFoldDB" id="F8CGG8"/>
<accession>F8CGG8</accession>
<gene>
    <name evidence="1" type="ordered locus">LILAB_34110</name>
</gene>
<reference evidence="1 2" key="1">
    <citation type="journal article" date="2011" name="J. Bacteriol.">
        <title>Genome sequence of the halotolerant marine bacterium Myxococcus fulvus HW-1.</title>
        <authorList>
            <person name="Li Z.F."/>
            <person name="Li X."/>
            <person name="Liu H."/>
            <person name="Liu X."/>
            <person name="Han K."/>
            <person name="Wu Z.H."/>
            <person name="Hu W."/>
            <person name="Li F.F."/>
            <person name="Li Y.Z."/>
        </authorList>
    </citation>
    <scope>NUCLEOTIDE SEQUENCE [LARGE SCALE GENOMIC DNA]</scope>
    <source>
        <strain evidence="2">ATCC BAA-855 / HW-1</strain>
    </source>
</reference>